<dbReference type="PROSITE" id="PS51186">
    <property type="entry name" value="GNAT"/>
    <property type="match status" value="1"/>
</dbReference>
<dbReference type="SUPFAM" id="SSF55729">
    <property type="entry name" value="Acyl-CoA N-acyltransferases (Nat)"/>
    <property type="match status" value="1"/>
</dbReference>
<dbReference type="AlphaFoldDB" id="A0AA41Q4T7"/>
<sequence>MTEMTETSAAARDLLDRLEAYYDAAPRGAVPPEDFGSLTLFLQDGDGWPFYARPTPGHPAQPTLGDVAAVRLRQRELGLPEAFEWVHETTPGLRDAAARSGLHVHAHPLMVLDTEEFRAAERPEPATEVEVRRVAHDALDLAVVHSVPAVAFSEPGTAVGLGGPELRDAAAPGHRPEQLRYVGERLRTGRTVTFAAYGAKGPLAVGSHQPRGAVTEVVGVGTLPNARRQGLGAAVTWHLVADALESGVDLVFLSAGDEDVARLYGQLGFRRVGTAMIAEPQQDA</sequence>
<name>A0AA41Q4T7_9ACTN</name>
<reference evidence="2" key="1">
    <citation type="submission" date="2022-01" db="EMBL/GenBank/DDBJ databases">
        <title>Genome-Based Taxonomic Classification of the Phylum Actinobacteria.</title>
        <authorList>
            <person name="Gao Y."/>
        </authorList>
    </citation>
    <scope>NUCLEOTIDE SEQUENCE</scope>
    <source>
        <strain evidence="2">KLBMP 8922</strain>
    </source>
</reference>
<evidence type="ECO:0000259" key="1">
    <source>
        <dbReference type="PROSITE" id="PS51186"/>
    </source>
</evidence>
<dbReference type="InterPro" id="IPR016181">
    <property type="entry name" value="Acyl_CoA_acyltransferase"/>
</dbReference>
<evidence type="ECO:0000313" key="2">
    <source>
        <dbReference type="EMBL" id="MCF2531563.1"/>
    </source>
</evidence>
<evidence type="ECO:0000313" key="3">
    <source>
        <dbReference type="Proteomes" id="UP001165378"/>
    </source>
</evidence>
<organism evidence="2 3">
    <name type="scientific">Yinghuangia soli</name>
    <dbReference type="NCBI Taxonomy" id="2908204"/>
    <lineage>
        <taxon>Bacteria</taxon>
        <taxon>Bacillati</taxon>
        <taxon>Actinomycetota</taxon>
        <taxon>Actinomycetes</taxon>
        <taxon>Kitasatosporales</taxon>
        <taxon>Streptomycetaceae</taxon>
        <taxon>Yinghuangia</taxon>
    </lineage>
</organism>
<keyword evidence="3" id="KW-1185">Reference proteome</keyword>
<keyword evidence="2" id="KW-0808">Transferase</keyword>
<comment type="caution">
    <text evidence="2">The sequence shown here is derived from an EMBL/GenBank/DDBJ whole genome shotgun (WGS) entry which is preliminary data.</text>
</comment>
<dbReference type="Pfam" id="PF00583">
    <property type="entry name" value="Acetyltransf_1"/>
    <property type="match status" value="1"/>
</dbReference>
<protein>
    <submittedName>
        <fullName evidence="2">GNAT family N-acetyltransferase</fullName>
        <ecNumber evidence="2">2.3.1.-</ecNumber>
    </submittedName>
</protein>
<feature type="domain" description="N-acetyltransferase" evidence="1">
    <location>
        <begin position="129"/>
        <end position="284"/>
    </location>
</feature>
<dbReference type="RefSeq" id="WP_235056216.1">
    <property type="nucleotide sequence ID" value="NZ_JAKFHA010000025.1"/>
</dbReference>
<accession>A0AA41Q4T7</accession>
<dbReference type="Gene3D" id="3.40.630.30">
    <property type="match status" value="1"/>
</dbReference>
<proteinExistence type="predicted"/>
<dbReference type="EMBL" id="JAKFHA010000025">
    <property type="protein sequence ID" value="MCF2531563.1"/>
    <property type="molecule type" value="Genomic_DNA"/>
</dbReference>
<dbReference type="CDD" id="cd04301">
    <property type="entry name" value="NAT_SF"/>
    <property type="match status" value="1"/>
</dbReference>
<dbReference type="InterPro" id="IPR000182">
    <property type="entry name" value="GNAT_dom"/>
</dbReference>
<keyword evidence="2" id="KW-0012">Acyltransferase</keyword>
<gene>
    <name evidence="2" type="ORF">LZ495_30710</name>
</gene>
<dbReference type="EC" id="2.3.1.-" evidence="2"/>
<dbReference type="GO" id="GO:0016747">
    <property type="term" value="F:acyltransferase activity, transferring groups other than amino-acyl groups"/>
    <property type="evidence" value="ECO:0007669"/>
    <property type="project" value="InterPro"/>
</dbReference>
<dbReference type="Proteomes" id="UP001165378">
    <property type="component" value="Unassembled WGS sequence"/>
</dbReference>